<dbReference type="EMBL" id="GEEE01021576">
    <property type="protein sequence ID" value="JAP41649.1"/>
    <property type="molecule type" value="Transcribed_RNA"/>
</dbReference>
<protein>
    <submittedName>
        <fullName evidence="1">Uncharacterized protein</fullName>
    </submittedName>
</protein>
<reference evidence="1" key="1">
    <citation type="submission" date="2016-01" db="EMBL/GenBank/DDBJ databases">
        <title>Reference transcriptome for the parasite Schistocephalus solidus: insights into the molecular evolution of parasitism.</title>
        <authorList>
            <person name="Hebert F.O."/>
            <person name="Grambauer S."/>
            <person name="Barber I."/>
            <person name="Landry C.R."/>
            <person name="Aubin-Horth N."/>
        </authorList>
    </citation>
    <scope>NUCLEOTIDE SEQUENCE</scope>
</reference>
<organism evidence="1">
    <name type="scientific">Schistocephalus solidus</name>
    <name type="common">Tapeworm</name>
    <dbReference type="NCBI Taxonomy" id="70667"/>
    <lineage>
        <taxon>Eukaryota</taxon>
        <taxon>Metazoa</taxon>
        <taxon>Spiralia</taxon>
        <taxon>Lophotrochozoa</taxon>
        <taxon>Platyhelminthes</taxon>
        <taxon>Cestoda</taxon>
        <taxon>Eucestoda</taxon>
        <taxon>Diphyllobothriidea</taxon>
        <taxon>Diphyllobothriidae</taxon>
        <taxon>Schistocephalus</taxon>
    </lineage>
</organism>
<dbReference type="EMBL" id="GEEE01001350">
    <property type="protein sequence ID" value="JAP61875.1"/>
    <property type="molecule type" value="Transcribed_RNA"/>
</dbReference>
<dbReference type="AlphaFoldDB" id="A0A0V0J8F5"/>
<sequence length="111" mass="13664">MQIHFIENMHRNLRRQVFNYVFYDSAMTIHKAKFYEHYVISHSVEFSDFFGRKVYTMQLRNSYCIFKDTLGSKLFENSCFENLTITFLRYKIRRLNFLQRIHSFVFSGKYI</sequence>
<proteinExistence type="predicted"/>
<accession>A0A0V0J8F5</accession>
<name>A0A0V0J8F5_SCHSO</name>
<gene>
    <name evidence="1" type="ORF">TR160143</name>
</gene>
<dbReference type="EMBL" id="GEEE01003981">
    <property type="protein sequence ID" value="JAP59244.1"/>
    <property type="molecule type" value="Transcribed_RNA"/>
</dbReference>
<evidence type="ECO:0000313" key="1">
    <source>
        <dbReference type="EMBL" id="JAP61875.1"/>
    </source>
</evidence>